<evidence type="ECO:0000313" key="3">
    <source>
        <dbReference type="Proteomes" id="UP000256970"/>
    </source>
</evidence>
<sequence>MVGLADIGSFTDAGNRYGDLNQDYVLVQKAFSKDELCDKDGVQQCYVATVLDGHGMLGELIAEKAGHALVDDTCTRAKKNGCNLLMQPQDKLKGALASAFEKAHQASLAVYDDPPSCISYPIDGTNKARYTLYRPNGLPVYRPDSSYNRVCGDRLLECGTTCTLAVVQGDRLCIANVGDSAAALVSLVDGDVEARFLTTDHNGRNDEEAQRITRDHGRMASISEDRGYLRMFAGIWAGLELSVTRALGHKHLEAYGVLCEPTVRSVTLQPEDTCLIIASDGVWDVMDAREAANRVMDVISGGGTAEEAARQLVRDTVMLAECSPDGDADNTSAIVIVFE</sequence>
<dbReference type="Proteomes" id="UP000256970">
    <property type="component" value="Unassembled WGS sequence"/>
</dbReference>
<dbReference type="PANTHER" id="PTHR47992">
    <property type="entry name" value="PROTEIN PHOSPHATASE"/>
    <property type="match status" value="1"/>
</dbReference>
<evidence type="ECO:0000313" key="2">
    <source>
        <dbReference type="EMBL" id="SZX69212.1"/>
    </source>
</evidence>
<reference evidence="2 3" key="1">
    <citation type="submission" date="2016-10" db="EMBL/GenBank/DDBJ databases">
        <authorList>
            <person name="Cai Z."/>
        </authorList>
    </citation>
    <scope>NUCLEOTIDE SEQUENCE [LARGE SCALE GENOMIC DNA]</scope>
</reference>
<dbReference type="SMART" id="SM00332">
    <property type="entry name" value="PP2Cc"/>
    <property type="match status" value="1"/>
</dbReference>
<name>A0A383VWM8_TETOB</name>
<dbReference type="InterPro" id="IPR015655">
    <property type="entry name" value="PP2C"/>
</dbReference>
<keyword evidence="3" id="KW-1185">Reference proteome</keyword>
<organism evidence="2 3">
    <name type="scientific">Tetradesmus obliquus</name>
    <name type="common">Green alga</name>
    <name type="synonym">Acutodesmus obliquus</name>
    <dbReference type="NCBI Taxonomy" id="3088"/>
    <lineage>
        <taxon>Eukaryota</taxon>
        <taxon>Viridiplantae</taxon>
        <taxon>Chlorophyta</taxon>
        <taxon>core chlorophytes</taxon>
        <taxon>Chlorophyceae</taxon>
        <taxon>CS clade</taxon>
        <taxon>Sphaeropleales</taxon>
        <taxon>Scenedesmaceae</taxon>
        <taxon>Tetradesmus</taxon>
    </lineage>
</organism>
<gene>
    <name evidence="2" type="ORF">BQ4739_LOCUS9507</name>
</gene>
<dbReference type="AlphaFoldDB" id="A0A383VWM8"/>
<dbReference type="PROSITE" id="PS51746">
    <property type="entry name" value="PPM_2"/>
    <property type="match status" value="1"/>
</dbReference>
<proteinExistence type="predicted"/>
<dbReference type="EMBL" id="FNXT01000910">
    <property type="protein sequence ID" value="SZX69212.1"/>
    <property type="molecule type" value="Genomic_DNA"/>
</dbReference>
<evidence type="ECO:0000259" key="1">
    <source>
        <dbReference type="PROSITE" id="PS51746"/>
    </source>
</evidence>
<dbReference type="CDD" id="cd00143">
    <property type="entry name" value="PP2Cc"/>
    <property type="match status" value="1"/>
</dbReference>
<feature type="domain" description="PPM-type phosphatase" evidence="1">
    <location>
        <begin position="6"/>
        <end position="338"/>
    </location>
</feature>
<dbReference type="STRING" id="3088.A0A383VWM8"/>
<dbReference type="InterPro" id="IPR001932">
    <property type="entry name" value="PPM-type_phosphatase-like_dom"/>
</dbReference>
<accession>A0A383VWM8</accession>
<dbReference type="Pfam" id="PF00481">
    <property type="entry name" value="PP2C"/>
    <property type="match status" value="1"/>
</dbReference>
<dbReference type="InterPro" id="IPR036457">
    <property type="entry name" value="PPM-type-like_dom_sf"/>
</dbReference>
<dbReference type="Gene3D" id="3.60.40.10">
    <property type="entry name" value="PPM-type phosphatase domain"/>
    <property type="match status" value="1"/>
</dbReference>
<protein>
    <recommendedName>
        <fullName evidence="1">PPM-type phosphatase domain-containing protein</fullName>
    </recommendedName>
</protein>
<dbReference type="SUPFAM" id="SSF81606">
    <property type="entry name" value="PP2C-like"/>
    <property type="match status" value="1"/>
</dbReference>
<dbReference type="GO" id="GO:0004722">
    <property type="term" value="F:protein serine/threonine phosphatase activity"/>
    <property type="evidence" value="ECO:0007669"/>
    <property type="project" value="InterPro"/>
</dbReference>